<feature type="transmembrane region" description="Helical" evidence="1">
    <location>
        <begin position="84"/>
        <end position="105"/>
    </location>
</feature>
<feature type="transmembrane region" description="Helical" evidence="1">
    <location>
        <begin position="126"/>
        <end position="149"/>
    </location>
</feature>
<dbReference type="VEuPathDB" id="FungiDB:H257_09459"/>
<dbReference type="OrthoDB" id="69455at2759"/>
<evidence type="ECO:0000256" key="1">
    <source>
        <dbReference type="SAM" id="Phobius"/>
    </source>
</evidence>
<dbReference type="RefSeq" id="XP_009833975.1">
    <property type="nucleotide sequence ID" value="XM_009835673.1"/>
</dbReference>
<dbReference type="EMBL" id="KI913136">
    <property type="protein sequence ID" value="ETV76430.1"/>
    <property type="molecule type" value="Genomic_DNA"/>
</dbReference>
<feature type="transmembrane region" description="Helical" evidence="1">
    <location>
        <begin position="161"/>
        <end position="185"/>
    </location>
</feature>
<keyword evidence="1" id="KW-1133">Transmembrane helix</keyword>
<dbReference type="GeneID" id="20811455"/>
<feature type="transmembrane region" description="Helical" evidence="1">
    <location>
        <begin position="31"/>
        <end position="64"/>
    </location>
</feature>
<keyword evidence="1" id="KW-0812">Transmembrane</keyword>
<name>W4G9T6_APHAT</name>
<proteinExistence type="predicted"/>
<accession>W4G9T6</accession>
<keyword evidence="1" id="KW-0472">Membrane</keyword>
<sequence length="249" mass="27291">MSLHIPASANLPLAPHTVQSAREILSHQCSIMIALSVLSLLFMYNVWWMSLFTIVVASVGYYAAEMIKESTSASSLMSGDALGTVLYFGISCGLGYNYHSITFAGRSFQVGSPKLRSKRQLVLAEFFYYASILVAAFQCGGEAMMMVSMSLDMSFSPTNGWEVACMLLGSVFAIALVYTTVLHFAQPTTHQYITRARHEPIEFVVPRQHGLPSLPRRAPATSIPPTIAANLRLATPHSSKQRHEPLTTP</sequence>
<gene>
    <name evidence="2" type="ORF">H257_09459</name>
</gene>
<dbReference type="AlphaFoldDB" id="W4G9T6"/>
<evidence type="ECO:0000313" key="2">
    <source>
        <dbReference type="EMBL" id="ETV76430.1"/>
    </source>
</evidence>
<organism evidence="2">
    <name type="scientific">Aphanomyces astaci</name>
    <name type="common">Crayfish plague agent</name>
    <dbReference type="NCBI Taxonomy" id="112090"/>
    <lineage>
        <taxon>Eukaryota</taxon>
        <taxon>Sar</taxon>
        <taxon>Stramenopiles</taxon>
        <taxon>Oomycota</taxon>
        <taxon>Saprolegniomycetes</taxon>
        <taxon>Saprolegniales</taxon>
        <taxon>Verrucalvaceae</taxon>
        <taxon>Aphanomyces</taxon>
    </lineage>
</organism>
<protein>
    <submittedName>
        <fullName evidence="2">Uncharacterized protein</fullName>
    </submittedName>
</protein>
<reference evidence="2" key="1">
    <citation type="submission" date="2013-12" db="EMBL/GenBank/DDBJ databases">
        <title>The Genome Sequence of Aphanomyces astaci APO3.</title>
        <authorList>
            <consortium name="The Broad Institute Genomics Platform"/>
            <person name="Russ C."/>
            <person name="Tyler B."/>
            <person name="van West P."/>
            <person name="Dieguez-Uribeondo J."/>
            <person name="Young S.K."/>
            <person name="Zeng Q."/>
            <person name="Gargeya S."/>
            <person name="Fitzgerald M."/>
            <person name="Abouelleil A."/>
            <person name="Alvarado L."/>
            <person name="Chapman S.B."/>
            <person name="Gainer-Dewar J."/>
            <person name="Goldberg J."/>
            <person name="Griggs A."/>
            <person name="Gujja S."/>
            <person name="Hansen M."/>
            <person name="Howarth C."/>
            <person name="Imamovic A."/>
            <person name="Ireland A."/>
            <person name="Larimer J."/>
            <person name="McCowan C."/>
            <person name="Murphy C."/>
            <person name="Pearson M."/>
            <person name="Poon T.W."/>
            <person name="Priest M."/>
            <person name="Roberts A."/>
            <person name="Saif S."/>
            <person name="Shea T."/>
            <person name="Sykes S."/>
            <person name="Wortman J."/>
            <person name="Nusbaum C."/>
            <person name="Birren B."/>
        </authorList>
    </citation>
    <scope>NUCLEOTIDE SEQUENCE [LARGE SCALE GENOMIC DNA]</scope>
    <source>
        <strain evidence="2">APO3</strain>
    </source>
</reference>